<accession>A0A834VDH0</accession>
<reference evidence="7" key="2">
    <citation type="submission" date="2020-01" db="EMBL/GenBank/DDBJ databases">
        <authorList>
            <person name="Korhonen P.K.K."/>
            <person name="Guangxu M.G."/>
            <person name="Wang T.W."/>
            <person name="Stroehlein A.J.S."/>
            <person name="Young N.D."/>
            <person name="Ang C.-S.A."/>
            <person name="Fernando D.W.F."/>
            <person name="Lu H.L."/>
            <person name="Taylor S.T."/>
            <person name="Ehtesham M.E.M."/>
            <person name="Najaraj S.H.N."/>
            <person name="Harsha G.H.G."/>
            <person name="Madugundu A.M."/>
            <person name="Renuse S.R."/>
            <person name="Holt D.H."/>
            <person name="Pandey A.P."/>
            <person name="Papenfuss A.P."/>
            <person name="Gasser R.B.G."/>
            <person name="Fischer K.F."/>
        </authorList>
    </citation>
    <scope>NUCLEOTIDE SEQUENCE</scope>
    <source>
        <strain evidence="7">SSS_KF_BRIS2020</strain>
    </source>
</reference>
<dbReference type="OMA" id="EQYENAN"/>
<evidence type="ECO:0000313" key="7">
    <source>
        <dbReference type="EMBL" id="KAF7491550.1"/>
    </source>
</evidence>
<dbReference type="PANTHER" id="PTHR12109:SF5">
    <property type="entry name" value="RING-TYPE DOMAIN-CONTAINING PROTEIN"/>
    <property type="match status" value="1"/>
</dbReference>
<evidence type="ECO:0000256" key="5">
    <source>
        <dbReference type="SAM" id="MobiDB-lite"/>
    </source>
</evidence>
<dbReference type="Pfam" id="PF13639">
    <property type="entry name" value="zf-RING_2"/>
    <property type="match status" value="1"/>
</dbReference>
<feature type="region of interest" description="Disordered" evidence="5">
    <location>
        <begin position="431"/>
        <end position="450"/>
    </location>
</feature>
<proteinExistence type="predicted"/>
<name>A0A834VDH0_SARSC</name>
<evidence type="ECO:0000259" key="6">
    <source>
        <dbReference type="PROSITE" id="PS50089"/>
    </source>
</evidence>
<reference evidence="9" key="1">
    <citation type="journal article" date="2020" name="PLoS Negl. Trop. Dis.">
        <title>High-quality nuclear genome for Sarcoptes scabiei-A critical resource for a neglected parasite.</title>
        <authorList>
            <person name="Korhonen P.K."/>
            <person name="Gasser R.B."/>
            <person name="Ma G."/>
            <person name="Wang T."/>
            <person name="Stroehlein A.J."/>
            <person name="Young N.D."/>
            <person name="Ang C.S."/>
            <person name="Fernando D.D."/>
            <person name="Lu H.C."/>
            <person name="Taylor S."/>
            <person name="Reynolds S.L."/>
            <person name="Mofiz E."/>
            <person name="Najaraj S.H."/>
            <person name="Gowda H."/>
            <person name="Madugundu A."/>
            <person name="Renuse S."/>
            <person name="Holt D."/>
            <person name="Pandey A."/>
            <person name="Papenfuss A.T."/>
            <person name="Fischer K."/>
        </authorList>
    </citation>
    <scope>NUCLEOTIDE SEQUENCE [LARGE SCALE GENOMIC DNA]</scope>
</reference>
<evidence type="ECO:0000313" key="9">
    <source>
        <dbReference type="Proteomes" id="UP000070412"/>
    </source>
</evidence>
<dbReference type="OrthoDB" id="6507793at2759"/>
<feature type="compositionally biased region" description="Low complexity" evidence="5">
    <location>
        <begin position="437"/>
        <end position="448"/>
    </location>
</feature>
<evidence type="ECO:0000256" key="4">
    <source>
        <dbReference type="PROSITE-ProRule" id="PRU00175"/>
    </source>
</evidence>
<dbReference type="PROSITE" id="PS00518">
    <property type="entry name" value="ZF_RING_1"/>
    <property type="match status" value="1"/>
</dbReference>
<keyword evidence="2 4" id="KW-0863">Zinc-finger</keyword>
<dbReference type="AlphaFoldDB" id="A0A834VDH0"/>
<protein>
    <recommendedName>
        <fullName evidence="6">RING-type domain-containing protein</fullName>
    </recommendedName>
</protein>
<dbReference type="EnsemblMetazoa" id="SSS_3805s_mrna">
    <property type="protein sequence ID" value="KAF7491550.1"/>
    <property type="gene ID" value="SSS_3805"/>
</dbReference>
<dbReference type="PANTHER" id="PTHR12109">
    <property type="entry name" value="RING FINGER PROTEIN 141-RELATED"/>
    <property type="match status" value="1"/>
</dbReference>
<evidence type="ECO:0000256" key="3">
    <source>
        <dbReference type="ARBA" id="ARBA00022833"/>
    </source>
</evidence>
<dbReference type="Proteomes" id="UP000070412">
    <property type="component" value="Unassembled WGS sequence"/>
</dbReference>
<dbReference type="Gene3D" id="3.30.40.10">
    <property type="entry name" value="Zinc/RING finger domain, C3HC4 (zinc finger)"/>
    <property type="match status" value="1"/>
</dbReference>
<dbReference type="InterPro" id="IPR047126">
    <property type="entry name" value="RNF141-like"/>
</dbReference>
<dbReference type="SUPFAM" id="SSF57850">
    <property type="entry name" value="RING/U-box"/>
    <property type="match status" value="1"/>
</dbReference>
<dbReference type="EMBL" id="WVUK01000059">
    <property type="protein sequence ID" value="KAF7491550.1"/>
    <property type="molecule type" value="Genomic_DNA"/>
</dbReference>
<feature type="domain" description="RING-type" evidence="6">
    <location>
        <begin position="51"/>
        <end position="90"/>
    </location>
</feature>
<keyword evidence="3" id="KW-0862">Zinc</keyword>
<keyword evidence="9" id="KW-1185">Reference proteome</keyword>
<dbReference type="GO" id="GO:0008270">
    <property type="term" value="F:zinc ion binding"/>
    <property type="evidence" value="ECO:0007669"/>
    <property type="project" value="UniProtKB-KW"/>
</dbReference>
<evidence type="ECO:0000256" key="2">
    <source>
        <dbReference type="ARBA" id="ARBA00022771"/>
    </source>
</evidence>
<sequence length="471" mass="55176">MELYRSEVDDRAQRLRSSPLLNGSGPKEMVYILSSSSDENQNEIDEHSAKCAVCLDKIKTKCTLSPCSHYFCHLCIFQWINSKQICPICRQEVNRLLFKNGHHKQDVVEMQSIEDLYKSSTMIKIALKCLHEIFNNQDKLIHIDSLPIVSVDDFRKILGDSCSQNYLMVLFRNFIYRYHLKPITKMSESRLWTFSNMIPKTQRIIDRLLRFIRFDIDSLEKGFSFRLKDSFYDNFQKLLKDIPFKSQIFRQRLSKLLLQSSFISDKTFADKIYEELCFFLINQEDSLLNYTMNCQYFFKSKKSPIAVDKPKEIINISESNDSDCKIIENKIIFDPKPGPSGLKKSRLSNETDQNVPKECFEKRISAKRDVHWMRRTIRLAKKSKHFHRILVMEIRKKFYNHPTVLNDPQFAYLDDYFKNIFLTSERIQGAQSDQLPSTSSSASSSPFSIDDQTCYMVDTSDSESSSNPMLM</sequence>
<dbReference type="InterPro" id="IPR017907">
    <property type="entry name" value="Znf_RING_CS"/>
</dbReference>
<dbReference type="InterPro" id="IPR013083">
    <property type="entry name" value="Znf_RING/FYVE/PHD"/>
</dbReference>
<reference evidence="8" key="3">
    <citation type="submission" date="2022-06" db="UniProtKB">
        <authorList>
            <consortium name="EnsemblMetazoa"/>
        </authorList>
    </citation>
    <scope>IDENTIFICATION</scope>
</reference>
<gene>
    <name evidence="7" type="ORF">SSS_3805</name>
</gene>
<dbReference type="InterPro" id="IPR001841">
    <property type="entry name" value="Znf_RING"/>
</dbReference>
<evidence type="ECO:0000313" key="8">
    <source>
        <dbReference type="EnsemblMetazoa" id="KAF7491550.1"/>
    </source>
</evidence>
<dbReference type="PROSITE" id="PS50089">
    <property type="entry name" value="ZF_RING_2"/>
    <property type="match status" value="1"/>
</dbReference>
<dbReference type="SMART" id="SM00184">
    <property type="entry name" value="RING"/>
    <property type="match status" value="1"/>
</dbReference>
<organism evidence="7">
    <name type="scientific">Sarcoptes scabiei</name>
    <name type="common">Itch mite</name>
    <name type="synonym">Acarus scabiei</name>
    <dbReference type="NCBI Taxonomy" id="52283"/>
    <lineage>
        <taxon>Eukaryota</taxon>
        <taxon>Metazoa</taxon>
        <taxon>Ecdysozoa</taxon>
        <taxon>Arthropoda</taxon>
        <taxon>Chelicerata</taxon>
        <taxon>Arachnida</taxon>
        <taxon>Acari</taxon>
        <taxon>Acariformes</taxon>
        <taxon>Sarcoptiformes</taxon>
        <taxon>Astigmata</taxon>
        <taxon>Psoroptidia</taxon>
        <taxon>Sarcoptoidea</taxon>
        <taxon>Sarcoptidae</taxon>
        <taxon>Sarcoptinae</taxon>
        <taxon>Sarcoptes</taxon>
    </lineage>
</organism>
<evidence type="ECO:0000256" key="1">
    <source>
        <dbReference type="ARBA" id="ARBA00022723"/>
    </source>
</evidence>
<keyword evidence="1" id="KW-0479">Metal-binding</keyword>